<sequence length="844" mass="91730">MDQLPQEFQDKWSRLSSQTGPSDQPLTKLLGDLSSGILDNPNEGRRVNFRNGALLSHGFHTPPFLVYGDIYSLWTSLGEANSPLGLPIADPQLLADGSTCSIFEGGHVHKPPGAKEVAFVPSNKCTAPLKPTTPESLLEASPNWPPKFRNKWTALAPQRDPGDKQIGSLAGSTNFWPVSWPGLTENENGGKMLHLNSGALITYDYVTEPFLIYGKIYSLWSDLGGVRAGLGHPLADPKILSNGATCSIFVGGHIHQSGMRDAELVPATKCNAENQPTVPEAVWEGTMHWPPLFRNKWMLLSTQRNLSGNQLAPLMGPTDCWPQGWPGLTDNENGGKTLHFRFGRLISYDYVTEPFAFYGKTFNFWNDLGGLRSGLGHPIADPQFLPDGSTCNIFEGGHVHQSGMKDPEIVPVSKCLSKNQPTVPEYVTMATTHWPQLFRDKWKFLAYQRDPSGKQLATLMGPTDCWPQGWPGLTDNNLGGKSLHFRYGWLVSYGDTSPFLVYGKFADYWKNLGGIESGFGYPIADPQFLPDGSICIIFQGGHIHQLSASRDPEAFPADKCTAPNQPTVPSSLVNISPSWPPLFRNKWTSISLQRDPSKPQLCSILGATKPGLKVNTNGGETLQFNDGMLVSIGDETPPSVVYGMIYAKWIELGGLTGAYGRPLCDERDLPDGGRCTAFEGGHIHKNGDKIEVGLKDTCPVPVVKPTPEVRAPTPPPNTQPPPVVADIPTPPVQHTVPAPVTPPPPALPSRPPTYEQSSYSATSPTQGYLQSTTYDHSQTPTTPTSPQQQSPHSPSYATTSFGQSTTKPHKGGHMSIKERARAAALAAVDQAGNAVDHLRDALQK</sequence>
<evidence type="ECO:0000256" key="1">
    <source>
        <dbReference type="SAM" id="MobiDB-lite"/>
    </source>
</evidence>
<reference evidence="2 3" key="1">
    <citation type="submission" date="2014-04" db="EMBL/GenBank/DDBJ databases">
        <authorList>
            <consortium name="DOE Joint Genome Institute"/>
            <person name="Kuo A."/>
            <person name="Tarkka M."/>
            <person name="Buscot F."/>
            <person name="Kohler A."/>
            <person name="Nagy L.G."/>
            <person name="Floudas D."/>
            <person name="Copeland A."/>
            <person name="Barry K.W."/>
            <person name="Cichocki N."/>
            <person name="Veneault-Fourrey C."/>
            <person name="LaButti K."/>
            <person name="Lindquist E.A."/>
            <person name="Lipzen A."/>
            <person name="Lundell T."/>
            <person name="Morin E."/>
            <person name="Murat C."/>
            <person name="Sun H."/>
            <person name="Tunlid A."/>
            <person name="Henrissat B."/>
            <person name="Grigoriev I.V."/>
            <person name="Hibbett D.S."/>
            <person name="Martin F."/>
            <person name="Nordberg H.P."/>
            <person name="Cantor M.N."/>
            <person name="Hua S.X."/>
        </authorList>
    </citation>
    <scope>NUCLEOTIDE SEQUENCE [LARGE SCALE GENOMIC DNA]</scope>
    <source>
        <strain evidence="2 3">F 1598</strain>
    </source>
</reference>
<dbReference type="EMBL" id="KN833030">
    <property type="protein sequence ID" value="KIM76942.1"/>
    <property type="molecule type" value="Genomic_DNA"/>
</dbReference>
<feature type="compositionally biased region" description="Polar residues" evidence="1">
    <location>
        <begin position="754"/>
        <end position="775"/>
    </location>
</feature>
<evidence type="ECO:0000313" key="3">
    <source>
        <dbReference type="Proteomes" id="UP000054166"/>
    </source>
</evidence>
<dbReference type="Proteomes" id="UP000054166">
    <property type="component" value="Unassembled WGS sequence"/>
</dbReference>
<accession>A0A0C3BHU1</accession>
<dbReference type="AlphaFoldDB" id="A0A0C3BHU1"/>
<dbReference type="InParanoid" id="A0A0C3BHU1"/>
<organism evidence="2 3">
    <name type="scientific">Piloderma croceum (strain F 1598)</name>
    <dbReference type="NCBI Taxonomy" id="765440"/>
    <lineage>
        <taxon>Eukaryota</taxon>
        <taxon>Fungi</taxon>
        <taxon>Dikarya</taxon>
        <taxon>Basidiomycota</taxon>
        <taxon>Agaricomycotina</taxon>
        <taxon>Agaricomycetes</taxon>
        <taxon>Agaricomycetidae</taxon>
        <taxon>Atheliales</taxon>
        <taxon>Atheliaceae</taxon>
        <taxon>Piloderma</taxon>
    </lineage>
</organism>
<evidence type="ECO:0000313" key="2">
    <source>
        <dbReference type="EMBL" id="KIM76942.1"/>
    </source>
</evidence>
<feature type="region of interest" description="Disordered" evidence="1">
    <location>
        <begin position="703"/>
        <end position="818"/>
    </location>
</feature>
<feature type="compositionally biased region" description="Polar residues" evidence="1">
    <location>
        <begin position="796"/>
        <end position="806"/>
    </location>
</feature>
<protein>
    <submittedName>
        <fullName evidence="2">Uncharacterized protein</fullName>
    </submittedName>
</protein>
<feature type="compositionally biased region" description="Polar residues" evidence="1">
    <location>
        <begin position="14"/>
        <end position="25"/>
    </location>
</feature>
<name>A0A0C3BHU1_PILCF</name>
<gene>
    <name evidence="2" type="ORF">PILCRDRAFT_825954</name>
</gene>
<keyword evidence="3" id="KW-1185">Reference proteome</keyword>
<feature type="compositionally biased region" description="Low complexity" evidence="1">
    <location>
        <begin position="776"/>
        <end position="795"/>
    </location>
</feature>
<proteinExistence type="predicted"/>
<reference evidence="3" key="2">
    <citation type="submission" date="2015-01" db="EMBL/GenBank/DDBJ databases">
        <title>Evolutionary Origins and Diversification of the Mycorrhizal Mutualists.</title>
        <authorList>
            <consortium name="DOE Joint Genome Institute"/>
            <consortium name="Mycorrhizal Genomics Consortium"/>
            <person name="Kohler A."/>
            <person name="Kuo A."/>
            <person name="Nagy L.G."/>
            <person name="Floudas D."/>
            <person name="Copeland A."/>
            <person name="Barry K.W."/>
            <person name="Cichocki N."/>
            <person name="Veneault-Fourrey C."/>
            <person name="LaButti K."/>
            <person name="Lindquist E.A."/>
            <person name="Lipzen A."/>
            <person name="Lundell T."/>
            <person name="Morin E."/>
            <person name="Murat C."/>
            <person name="Riley R."/>
            <person name="Ohm R."/>
            <person name="Sun H."/>
            <person name="Tunlid A."/>
            <person name="Henrissat B."/>
            <person name="Grigoriev I.V."/>
            <person name="Hibbett D.S."/>
            <person name="Martin F."/>
        </authorList>
    </citation>
    <scope>NUCLEOTIDE SEQUENCE [LARGE SCALE GENOMIC DNA]</scope>
    <source>
        <strain evidence="3">F 1598</strain>
    </source>
</reference>
<dbReference type="OrthoDB" id="2993106at2759"/>
<feature type="compositionally biased region" description="Pro residues" evidence="1">
    <location>
        <begin position="712"/>
        <end position="731"/>
    </location>
</feature>
<feature type="region of interest" description="Disordered" evidence="1">
    <location>
        <begin position="1"/>
        <end position="26"/>
    </location>
</feature>
<feature type="compositionally biased region" description="Pro residues" evidence="1">
    <location>
        <begin position="739"/>
        <end position="751"/>
    </location>
</feature>
<dbReference type="HOGENOM" id="CLU_337414_0_0_1"/>